<dbReference type="Proteomes" id="UP000092666">
    <property type="component" value="Unassembled WGS sequence"/>
</dbReference>
<feature type="compositionally biased region" description="Polar residues" evidence="2">
    <location>
        <begin position="108"/>
        <end position="118"/>
    </location>
</feature>
<organism evidence="3 4">
    <name type="scientific">Kwoniella heveanensis BCC8398</name>
    <dbReference type="NCBI Taxonomy" id="1296120"/>
    <lineage>
        <taxon>Eukaryota</taxon>
        <taxon>Fungi</taxon>
        <taxon>Dikarya</taxon>
        <taxon>Basidiomycota</taxon>
        <taxon>Agaricomycotina</taxon>
        <taxon>Tremellomycetes</taxon>
        <taxon>Tremellales</taxon>
        <taxon>Cryptococcaceae</taxon>
        <taxon>Kwoniella</taxon>
    </lineage>
</organism>
<reference evidence="4" key="2">
    <citation type="submission" date="2013-12" db="EMBL/GenBank/DDBJ databases">
        <title>Evolution of pathogenesis and genome organization in the Tremellales.</title>
        <authorList>
            <person name="Cuomo C."/>
            <person name="Litvintseva A."/>
            <person name="Heitman J."/>
            <person name="Chen Y."/>
            <person name="Sun S."/>
            <person name="Springer D."/>
            <person name="Dromer F."/>
            <person name="Young S."/>
            <person name="Zeng Q."/>
            <person name="Chapman S."/>
            <person name="Gujja S."/>
            <person name="Saif S."/>
            <person name="Birren B."/>
        </authorList>
    </citation>
    <scope>NUCLEOTIDE SEQUENCE [LARGE SCALE GENOMIC DNA]</scope>
    <source>
        <strain evidence="4">BCC8398</strain>
    </source>
</reference>
<gene>
    <name evidence="3" type="ORF">I316_07523</name>
</gene>
<feature type="compositionally biased region" description="Polar residues" evidence="2">
    <location>
        <begin position="831"/>
        <end position="840"/>
    </location>
</feature>
<evidence type="ECO:0000256" key="2">
    <source>
        <dbReference type="SAM" id="MobiDB-lite"/>
    </source>
</evidence>
<evidence type="ECO:0000256" key="1">
    <source>
        <dbReference type="SAM" id="Coils"/>
    </source>
</evidence>
<feature type="compositionally biased region" description="Basic and acidic residues" evidence="2">
    <location>
        <begin position="78"/>
        <end position="90"/>
    </location>
</feature>
<dbReference type="EMBL" id="KV700141">
    <property type="protein sequence ID" value="OCF30800.1"/>
    <property type="molecule type" value="Genomic_DNA"/>
</dbReference>
<name>A0A1B9GIA5_9TREE</name>
<accession>A0A1B9GIA5</accession>
<protein>
    <submittedName>
        <fullName evidence="3">Uncharacterized protein</fullName>
    </submittedName>
</protein>
<evidence type="ECO:0000313" key="4">
    <source>
        <dbReference type="Proteomes" id="UP000092666"/>
    </source>
</evidence>
<dbReference type="AlphaFoldDB" id="A0A1B9GIA5"/>
<feature type="compositionally biased region" description="Pro residues" evidence="2">
    <location>
        <begin position="155"/>
        <end position="164"/>
    </location>
</feature>
<feature type="compositionally biased region" description="Basic and acidic residues" evidence="2">
    <location>
        <begin position="176"/>
        <end position="187"/>
    </location>
</feature>
<feature type="coiled-coil region" evidence="1">
    <location>
        <begin position="357"/>
        <end position="552"/>
    </location>
</feature>
<keyword evidence="1" id="KW-0175">Coiled coil</keyword>
<reference evidence="3 4" key="1">
    <citation type="submission" date="2013-07" db="EMBL/GenBank/DDBJ databases">
        <title>The Genome Sequence of Cryptococcus heveanensis BCC8398.</title>
        <authorList>
            <consortium name="The Broad Institute Genome Sequencing Platform"/>
            <person name="Cuomo C."/>
            <person name="Litvintseva A."/>
            <person name="Chen Y."/>
            <person name="Heitman J."/>
            <person name="Sun S."/>
            <person name="Springer D."/>
            <person name="Dromer F."/>
            <person name="Young S.K."/>
            <person name="Zeng Q."/>
            <person name="Gargeya S."/>
            <person name="Fitzgerald M."/>
            <person name="Abouelleil A."/>
            <person name="Alvarado L."/>
            <person name="Berlin A.M."/>
            <person name="Chapman S.B."/>
            <person name="Dewar J."/>
            <person name="Goldberg J."/>
            <person name="Griggs A."/>
            <person name="Gujja S."/>
            <person name="Hansen M."/>
            <person name="Howarth C."/>
            <person name="Imamovic A."/>
            <person name="Larimer J."/>
            <person name="McCowan C."/>
            <person name="Murphy C."/>
            <person name="Pearson M."/>
            <person name="Priest M."/>
            <person name="Roberts A."/>
            <person name="Saif S."/>
            <person name="Shea T."/>
            <person name="Sykes S."/>
            <person name="Wortman J."/>
            <person name="Nusbaum C."/>
            <person name="Birren B."/>
        </authorList>
    </citation>
    <scope>NUCLEOTIDE SEQUENCE [LARGE SCALE GENOMIC DNA]</scope>
    <source>
        <strain evidence="3 4">BCC8398</strain>
    </source>
</reference>
<dbReference type="STRING" id="1296120.A0A1B9GIA5"/>
<feature type="coiled-coil region" evidence="1">
    <location>
        <begin position="240"/>
        <end position="317"/>
    </location>
</feature>
<feature type="compositionally biased region" description="Pro residues" evidence="2">
    <location>
        <begin position="57"/>
        <end position="76"/>
    </location>
</feature>
<proteinExistence type="predicted"/>
<evidence type="ECO:0000313" key="3">
    <source>
        <dbReference type="EMBL" id="OCF30800.1"/>
    </source>
</evidence>
<feature type="region of interest" description="Disordered" evidence="2">
    <location>
        <begin position="771"/>
        <end position="846"/>
    </location>
</feature>
<sequence>MAGMMQMARYKLSARVQPLAQGTANDLEEGEISEEGTIGSEPPRNPYQSTPGRYRPPRSPSCPPPPLPPHPPPPPADHSVEVACQDHDTSVVDPAGQARLAQKKESPHLTTSAASANQPVEGASRPLPESSSGTRSSVDPVHLNTANLEVRVEPPSTPATPVHPSPTHRAAIVMSDRQERDGEEKDGQPLLSPMTRTRQLDQAIRKEQGEIDCDREAENAKVNACILRFHEVEGQRTQGRTRLEAEIQTIKEERAAEKLSLEKTAKELQRKINTQLSTIERLTKDNDSIKNQRDSAIDTKNRTLVELKDRIDTVQKLAFQVQSVKKDNDELRNSAVTSKLQEEQLRSQYQALIATKKKDKEHELANTKLQNQLVESEKKVGALNESLEKMEHQLDGERARADKALRSVESLKEELKKEKEKVVEQQEALRTDCQTLQARADALQQEIDISKQEIELSRQQSEKKSVVAPREQEDYDKVVESLRSRAEEAERKVEDLKREVKETLDKMETEKTACDNRHNVLQIKLAAAQFQVKTNEEELAKLKRSTTELSAEKVKTEAALKKTQTQCGKITAEKTKIESALTTVKTQLRSAHLCVAAANRRADQVADKRQEDDQQIKKQLDKLEKKNKMLKAENKSKTIELAGLQKELESLRGKRASVAQVDRGISTDDSTPALPSLVSAMVSTSLSPQTIPSEELGDGAADGSTLLQNALEPAEPHLTAVAETYTRTLVRTAKHNGAIKRGLTSDLGRRVSAKIEDILKAFDRMHGGDAHEKRWLGDNQEAVPSSRGEEDASSLAGQDSVLTKAYERAGDEGASKRRRINPEEPCEAQSVVENTTSVNIGQGIRV</sequence>
<feature type="region of interest" description="Disordered" evidence="2">
    <location>
        <begin position="21"/>
        <end position="198"/>
    </location>
</feature>
<feature type="compositionally biased region" description="Basic and acidic residues" evidence="2">
    <location>
        <begin position="805"/>
        <end position="815"/>
    </location>
</feature>
<keyword evidence="4" id="KW-1185">Reference proteome</keyword>
<feature type="coiled-coil region" evidence="1">
    <location>
        <begin position="606"/>
        <end position="654"/>
    </location>
</feature>